<dbReference type="EMBL" id="HBHP01030468">
    <property type="protein sequence ID" value="CAD9774758.1"/>
    <property type="molecule type" value="Transcribed_RNA"/>
</dbReference>
<dbReference type="Gene3D" id="6.10.250.1620">
    <property type="match status" value="1"/>
</dbReference>
<keyword evidence="2" id="KW-0813">Transport</keyword>
<comment type="similarity">
    <text evidence="1">Belongs to the V-ATPase E subunit family.</text>
</comment>
<dbReference type="GO" id="GO:0046961">
    <property type="term" value="F:proton-transporting ATPase activity, rotational mechanism"/>
    <property type="evidence" value="ECO:0007669"/>
    <property type="project" value="InterPro"/>
</dbReference>
<dbReference type="InterPro" id="IPR002842">
    <property type="entry name" value="ATPase_V1_Esu"/>
</dbReference>
<reference evidence="5" key="1">
    <citation type="submission" date="2021-01" db="EMBL/GenBank/DDBJ databases">
        <authorList>
            <person name="Corre E."/>
            <person name="Pelletier E."/>
            <person name="Niang G."/>
            <person name="Scheremetjew M."/>
            <person name="Finn R."/>
            <person name="Kale V."/>
            <person name="Holt S."/>
            <person name="Cochrane G."/>
            <person name="Meng A."/>
            <person name="Brown T."/>
            <person name="Cohen L."/>
        </authorList>
    </citation>
    <scope>NUCLEOTIDE SEQUENCE</scope>
    <source>
        <strain evidence="5">CCMP622</strain>
    </source>
</reference>
<name>A0A7S2XFH1_9EUKA</name>
<dbReference type="Gene3D" id="3.30.2320.30">
    <property type="entry name" value="ATP synthase, E subunit, C-terminal"/>
    <property type="match status" value="1"/>
</dbReference>
<evidence type="ECO:0000313" key="5">
    <source>
        <dbReference type="EMBL" id="CAD9774758.1"/>
    </source>
</evidence>
<feature type="coiled-coil region" evidence="4">
    <location>
        <begin position="7"/>
        <end position="49"/>
    </location>
</feature>
<protein>
    <recommendedName>
        <fullName evidence="6">Vacuolar ATP synthase subunit E</fullName>
    </recommendedName>
</protein>
<evidence type="ECO:0008006" key="6">
    <source>
        <dbReference type="Google" id="ProtNLM"/>
    </source>
</evidence>
<dbReference type="AlphaFoldDB" id="A0A7S2XFH1"/>
<organism evidence="5">
    <name type="scientific">Lotharella oceanica</name>
    <dbReference type="NCBI Taxonomy" id="641309"/>
    <lineage>
        <taxon>Eukaryota</taxon>
        <taxon>Sar</taxon>
        <taxon>Rhizaria</taxon>
        <taxon>Cercozoa</taxon>
        <taxon>Chlorarachniophyceae</taxon>
        <taxon>Lotharella</taxon>
    </lineage>
</organism>
<gene>
    <name evidence="5" type="ORF">LSP00402_LOCUS18752</name>
</gene>
<accession>A0A7S2XFH1</accession>
<evidence type="ECO:0000256" key="1">
    <source>
        <dbReference type="ARBA" id="ARBA00005901"/>
    </source>
</evidence>
<proteinExistence type="inferred from homology"/>
<dbReference type="Pfam" id="PF01991">
    <property type="entry name" value="vATP-synt_E"/>
    <property type="match status" value="1"/>
</dbReference>
<evidence type="ECO:0000256" key="3">
    <source>
        <dbReference type="ARBA" id="ARBA00023065"/>
    </source>
</evidence>
<dbReference type="GO" id="GO:0033178">
    <property type="term" value="C:proton-transporting two-sector ATPase complex, catalytic domain"/>
    <property type="evidence" value="ECO:0007669"/>
    <property type="project" value="InterPro"/>
</dbReference>
<dbReference type="PANTHER" id="PTHR45715">
    <property type="entry name" value="ATPASE H+-TRANSPORTING V1 SUBUNIT E1A-RELATED"/>
    <property type="match status" value="1"/>
</dbReference>
<dbReference type="SUPFAM" id="SSF160527">
    <property type="entry name" value="V-type ATPase subunit E-like"/>
    <property type="match status" value="1"/>
</dbReference>
<keyword evidence="3" id="KW-0406">Ion transport</keyword>
<dbReference type="InterPro" id="IPR038495">
    <property type="entry name" value="ATPase_E_C"/>
</dbReference>
<evidence type="ECO:0000256" key="4">
    <source>
        <dbReference type="SAM" id="Coils"/>
    </source>
</evidence>
<evidence type="ECO:0000256" key="2">
    <source>
        <dbReference type="ARBA" id="ARBA00022448"/>
    </source>
</evidence>
<sequence>MNEADAKKQIENMKRFIEQEAKEKAEEILDQTNQELEAWKNEFKHNKRTYWKNYYLAEKKRREVAGKIAESKLKYSEDERVMKERQNIMNKLKQQAKESLASAITSKPSQYKTLLEDLIVEGLLKIMEAKVTVRATKKDQAVVKGLLKSAQKRFTDEMKKACTTYKTTFQMDTIVEMDSTPLKDSCIGGVWVMSAAYTGRPDAIIVRNSLDARLDSCVEHLTPTIRSLMFPEDENRAKEIADSRAAALAAMDEH</sequence>
<keyword evidence="4" id="KW-0175">Coiled coil</keyword>